<protein>
    <submittedName>
        <fullName evidence="7">Polysaccharide biosynthesis protein</fullName>
    </submittedName>
</protein>
<evidence type="ECO:0000256" key="1">
    <source>
        <dbReference type="ARBA" id="ARBA00004651"/>
    </source>
</evidence>
<keyword evidence="5 6" id="KW-0472">Membrane</keyword>
<proteinExistence type="predicted"/>
<evidence type="ECO:0000256" key="5">
    <source>
        <dbReference type="ARBA" id="ARBA00023136"/>
    </source>
</evidence>
<sequence length="511" mass="56467">MKKQSLIKGSIVLGVAGIFAKFLGLFFRWPLIMLIGDEGVGYYQMSYPLYMFFVAFASGMPIAISKIVSERIAVDDIDGAFETSRTSMRFMIIFGACMSAFLFIGAPFIVRLLKWDPKSYYSVLGISFAPISVCVMFALRGFFQGFQNMNSTAVSQIIEQLGRVVVGVGLAFLFFRRGIEFSAGGAAFGAAAGGIAGSIYLLIKYDGIKREYHIKKIKKNLQVMSRFLDIAFPIAIGTSVGSVMNLIDSILVPQKLLLCGFDYKTSTILYAQLTGKASVLINIPMTLSMALGMSLIPIISSNYAIKNMDEVNSKISLSMKLSAMIALPCFLGFYFMSEPIMKLIFPGKYDGFVILKYLSIAIPFIIFTQTTTSILQALDHYKIPVVNMLIGCLVKIFLTSTLVPLKQFNIYGAVIASISAYVISALLNYIYLLIKTSYRPSVFDNIIKPCLSSVVMIIVVLFVYFRMMVCIRINSLSCLISIFAGIIIYVLLLLALGVVSVDFIKEKLVKK</sequence>
<dbReference type="GO" id="GO:0005886">
    <property type="term" value="C:plasma membrane"/>
    <property type="evidence" value="ECO:0007669"/>
    <property type="project" value="UniProtKB-SubCell"/>
</dbReference>
<feature type="transmembrane region" description="Helical" evidence="6">
    <location>
        <begin position="90"/>
        <end position="113"/>
    </location>
</feature>
<comment type="caution">
    <text evidence="7">The sequence shown here is derived from an EMBL/GenBank/DDBJ whole genome shotgun (WGS) entry which is preliminary data.</text>
</comment>
<feature type="transmembrane region" description="Helical" evidence="6">
    <location>
        <begin position="223"/>
        <end position="247"/>
    </location>
</feature>
<dbReference type="AlphaFoldDB" id="A0A7X2MXD5"/>
<evidence type="ECO:0000313" key="8">
    <source>
        <dbReference type="Proteomes" id="UP000460287"/>
    </source>
</evidence>
<dbReference type="PANTHER" id="PTHR30250:SF21">
    <property type="entry name" value="LIPID II FLIPPASE MURJ"/>
    <property type="match status" value="1"/>
</dbReference>
<comment type="subcellular location">
    <subcellularLocation>
        <location evidence="1">Cell membrane</location>
        <topology evidence="1">Multi-pass membrane protein</topology>
    </subcellularLocation>
</comment>
<feature type="transmembrane region" description="Helical" evidence="6">
    <location>
        <begin position="12"/>
        <end position="35"/>
    </location>
</feature>
<evidence type="ECO:0000256" key="6">
    <source>
        <dbReference type="SAM" id="Phobius"/>
    </source>
</evidence>
<gene>
    <name evidence="7" type="ORF">FYJ33_05100</name>
</gene>
<feature type="transmembrane region" description="Helical" evidence="6">
    <location>
        <begin position="357"/>
        <end position="378"/>
    </location>
</feature>
<dbReference type="PIRSF" id="PIRSF038958">
    <property type="entry name" value="PG_synth_SpoVB"/>
    <property type="match status" value="1"/>
</dbReference>
<dbReference type="CDD" id="cd13124">
    <property type="entry name" value="MATE_SpoVB_like"/>
    <property type="match status" value="1"/>
</dbReference>
<feature type="transmembrane region" description="Helical" evidence="6">
    <location>
        <begin position="446"/>
        <end position="467"/>
    </location>
</feature>
<feature type="transmembrane region" description="Helical" evidence="6">
    <location>
        <begin position="47"/>
        <end position="69"/>
    </location>
</feature>
<feature type="transmembrane region" description="Helical" evidence="6">
    <location>
        <begin position="279"/>
        <end position="305"/>
    </location>
</feature>
<keyword evidence="3 6" id="KW-0812">Transmembrane</keyword>
<dbReference type="Proteomes" id="UP000460287">
    <property type="component" value="Unassembled WGS sequence"/>
</dbReference>
<feature type="transmembrane region" description="Helical" evidence="6">
    <location>
        <begin position="119"/>
        <end position="139"/>
    </location>
</feature>
<keyword evidence="8" id="KW-1185">Reference proteome</keyword>
<dbReference type="EMBL" id="VULX01000004">
    <property type="protein sequence ID" value="MSR90814.1"/>
    <property type="molecule type" value="Genomic_DNA"/>
</dbReference>
<keyword evidence="2" id="KW-1003">Cell membrane</keyword>
<dbReference type="InterPro" id="IPR002797">
    <property type="entry name" value="Polysacc_synth"/>
</dbReference>
<evidence type="ECO:0000313" key="7">
    <source>
        <dbReference type="EMBL" id="MSR90814.1"/>
    </source>
</evidence>
<evidence type="ECO:0000256" key="4">
    <source>
        <dbReference type="ARBA" id="ARBA00022989"/>
    </source>
</evidence>
<name>A0A7X2MXD5_9CLOT</name>
<dbReference type="RefSeq" id="WP_154530693.1">
    <property type="nucleotide sequence ID" value="NZ_VULX01000004.1"/>
</dbReference>
<feature type="transmembrane region" description="Helical" evidence="6">
    <location>
        <begin position="410"/>
        <end position="434"/>
    </location>
</feature>
<evidence type="ECO:0000256" key="3">
    <source>
        <dbReference type="ARBA" id="ARBA00022692"/>
    </source>
</evidence>
<dbReference type="InterPro" id="IPR050833">
    <property type="entry name" value="Poly_Biosynth_Transport"/>
</dbReference>
<feature type="transmembrane region" description="Helical" evidence="6">
    <location>
        <begin position="160"/>
        <end position="179"/>
    </location>
</feature>
<dbReference type="Pfam" id="PF01943">
    <property type="entry name" value="Polysacc_synt"/>
    <property type="match status" value="1"/>
</dbReference>
<keyword evidence="4 6" id="KW-1133">Transmembrane helix</keyword>
<feature type="transmembrane region" description="Helical" evidence="6">
    <location>
        <begin position="185"/>
        <end position="203"/>
    </location>
</feature>
<feature type="transmembrane region" description="Helical" evidence="6">
    <location>
        <begin position="479"/>
        <end position="504"/>
    </location>
</feature>
<reference evidence="7 8" key="1">
    <citation type="submission" date="2019-08" db="EMBL/GenBank/DDBJ databases">
        <title>In-depth cultivation of the pig gut microbiome towards novel bacterial diversity and tailored functional studies.</title>
        <authorList>
            <person name="Wylensek D."/>
            <person name="Hitch T.C.A."/>
            <person name="Clavel T."/>
        </authorList>
    </citation>
    <scope>NUCLEOTIDE SEQUENCE [LARGE SCALE GENOMIC DNA]</scope>
    <source>
        <strain evidence="7 8">WCA-383-APC-5B</strain>
    </source>
</reference>
<dbReference type="PANTHER" id="PTHR30250">
    <property type="entry name" value="PST FAMILY PREDICTED COLANIC ACID TRANSPORTER"/>
    <property type="match status" value="1"/>
</dbReference>
<evidence type="ECO:0000256" key="2">
    <source>
        <dbReference type="ARBA" id="ARBA00022475"/>
    </source>
</evidence>
<accession>A0A7X2MXD5</accession>
<feature type="transmembrane region" description="Helical" evidence="6">
    <location>
        <begin position="385"/>
        <end position="404"/>
    </location>
</feature>
<feature type="transmembrane region" description="Helical" evidence="6">
    <location>
        <begin position="317"/>
        <end position="337"/>
    </location>
</feature>
<organism evidence="7 8">
    <name type="scientific">Inconstantimicrobium porci</name>
    <dbReference type="NCBI Taxonomy" id="2652291"/>
    <lineage>
        <taxon>Bacteria</taxon>
        <taxon>Bacillati</taxon>
        <taxon>Bacillota</taxon>
        <taxon>Clostridia</taxon>
        <taxon>Eubacteriales</taxon>
        <taxon>Clostridiaceae</taxon>
        <taxon>Inconstantimicrobium</taxon>
    </lineage>
</organism>
<dbReference type="InterPro" id="IPR024923">
    <property type="entry name" value="PG_synth_SpoVB"/>
</dbReference>